<dbReference type="InterPro" id="IPR004843">
    <property type="entry name" value="Calcineurin-like_PHP"/>
</dbReference>
<dbReference type="SUPFAM" id="SSF56300">
    <property type="entry name" value="Metallo-dependent phosphatases"/>
    <property type="match status" value="1"/>
</dbReference>
<dbReference type="InterPro" id="IPR004617">
    <property type="entry name" value="ApaH"/>
</dbReference>
<evidence type="ECO:0000313" key="10">
    <source>
        <dbReference type="EMBL" id="OUL57831.1"/>
    </source>
</evidence>
<feature type="domain" description="Calcineurin-like phosphoesterase" evidence="9">
    <location>
        <begin position="5"/>
        <end position="145"/>
    </location>
</feature>
<dbReference type="PANTHER" id="PTHR40942">
    <property type="match status" value="1"/>
</dbReference>
<dbReference type="AlphaFoldDB" id="A0A244CQD7"/>
<evidence type="ECO:0000256" key="8">
    <source>
        <dbReference type="ARBA" id="ARBA00049417"/>
    </source>
</evidence>
<comment type="similarity">
    <text evidence="2">Belongs to the Ap4A hydrolase family.</text>
</comment>
<proteinExistence type="inferred from homology"/>
<dbReference type="NCBIfam" id="TIGR00668">
    <property type="entry name" value="apaH"/>
    <property type="match status" value="1"/>
</dbReference>
<sequence>MADYIIGDLQGCFNEFKATLAKIQFNHKQDTLYLVGDIVARGPDSLACLRYIQAHQDCMHTVLGNHDLHLIATYLLNKQPNPKDHLEELFSAPDLAQLIRFLQSQPLAIYLERYHTLICHAGLSPEWSLQQALDANDDAQAKYQGEDAAFYLSRMYDNQSIHWHENLNELDKFKYTVNTFTRMRYLDQELNFDFASKGSPQQTPKLTPWFNVNNQQLNNKLTIVFGHWASLNGKTQSEQFQAIDTGCVWGGKLTILKLNDMQRVSIAAI</sequence>
<evidence type="ECO:0000256" key="5">
    <source>
        <dbReference type="ARBA" id="ARBA00031248"/>
    </source>
</evidence>
<dbReference type="EMBL" id="MWPV01000003">
    <property type="protein sequence ID" value="OUL57831.1"/>
    <property type="molecule type" value="Genomic_DNA"/>
</dbReference>
<evidence type="ECO:0000256" key="2">
    <source>
        <dbReference type="ARBA" id="ARBA00005419"/>
    </source>
</evidence>
<dbReference type="RefSeq" id="WP_086744412.1">
    <property type="nucleotide sequence ID" value="NZ_MWPV01000003.1"/>
</dbReference>
<reference evidence="10 11" key="1">
    <citation type="submission" date="2017-02" db="EMBL/GenBank/DDBJ databases">
        <title>Pseudoalteromonas ulvae TC14 Genome.</title>
        <authorList>
            <person name="Molmeret M."/>
        </authorList>
    </citation>
    <scope>NUCLEOTIDE SEQUENCE [LARGE SCALE GENOMIC DNA]</scope>
    <source>
        <strain evidence="10">TC14</strain>
    </source>
</reference>
<comment type="function">
    <text evidence="1">Hydrolyzes diadenosine 5',5'''-P1,P4-tetraphosphate to yield ADP.</text>
</comment>
<evidence type="ECO:0000259" key="9">
    <source>
        <dbReference type="Pfam" id="PF00149"/>
    </source>
</evidence>
<evidence type="ECO:0000256" key="4">
    <source>
        <dbReference type="ARBA" id="ARBA00022801"/>
    </source>
</evidence>
<dbReference type="GO" id="GO:0008803">
    <property type="term" value="F:bis(5'-nucleosyl)-tetraphosphatase (symmetrical) activity"/>
    <property type="evidence" value="ECO:0007669"/>
    <property type="project" value="UniProtKB-EC"/>
</dbReference>
<evidence type="ECO:0000256" key="3">
    <source>
        <dbReference type="ARBA" id="ARBA00012506"/>
    </source>
</evidence>
<comment type="caution">
    <text evidence="10">The sequence shown here is derived from an EMBL/GenBank/DDBJ whole genome shotgun (WGS) entry which is preliminary data.</text>
</comment>
<dbReference type="OrthoDB" id="9807890at2"/>
<dbReference type="PIRSF" id="PIRSF000903">
    <property type="entry name" value="B5n-ttraPtase_sm"/>
    <property type="match status" value="1"/>
</dbReference>
<dbReference type="Proteomes" id="UP000194841">
    <property type="component" value="Unassembled WGS sequence"/>
</dbReference>
<keyword evidence="11" id="KW-1185">Reference proteome</keyword>
<dbReference type="Pfam" id="PF00149">
    <property type="entry name" value="Metallophos"/>
    <property type="match status" value="1"/>
</dbReference>
<organism evidence="10 11">
    <name type="scientific">Pseudoalteromonas ulvae</name>
    <dbReference type="NCBI Taxonomy" id="107327"/>
    <lineage>
        <taxon>Bacteria</taxon>
        <taxon>Pseudomonadati</taxon>
        <taxon>Pseudomonadota</taxon>
        <taxon>Gammaproteobacteria</taxon>
        <taxon>Alteromonadales</taxon>
        <taxon>Pseudoalteromonadaceae</taxon>
        <taxon>Pseudoalteromonas</taxon>
    </lineage>
</organism>
<name>A0A244CQD7_PSEDV</name>
<dbReference type="EC" id="3.6.1.41" evidence="3"/>
<accession>A0A244CQD7</accession>
<evidence type="ECO:0000256" key="7">
    <source>
        <dbReference type="ARBA" id="ARBA00033210"/>
    </source>
</evidence>
<evidence type="ECO:0000256" key="6">
    <source>
        <dbReference type="ARBA" id="ARBA00032248"/>
    </source>
</evidence>
<dbReference type="InterPro" id="IPR029052">
    <property type="entry name" value="Metallo-depent_PP-like"/>
</dbReference>
<gene>
    <name evidence="10" type="ORF">B1199_12310</name>
</gene>
<evidence type="ECO:0000256" key="1">
    <source>
        <dbReference type="ARBA" id="ARBA00003413"/>
    </source>
</evidence>
<dbReference type="NCBIfam" id="NF001204">
    <property type="entry name" value="PRK00166.1"/>
    <property type="match status" value="1"/>
</dbReference>
<protein>
    <recommendedName>
        <fullName evidence="3">bis(5'-nucleosyl)-tetraphosphatase (symmetrical)</fullName>
        <ecNumber evidence="3">3.6.1.41</ecNumber>
    </recommendedName>
    <alternativeName>
        <fullName evidence="6">Ap4A hydrolase</fullName>
    </alternativeName>
    <alternativeName>
        <fullName evidence="5">Diadenosine 5',5'''-P1,P4-tetraphosphate pyrophosphohydrolase</fullName>
    </alternativeName>
    <alternativeName>
        <fullName evidence="7">Diadenosine tetraphosphatase</fullName>
    </alternativeName>
</protein>
<keyword evidence="4" id="KW-0378">Hydrolase</keyword>
<dbReference type="PANTHER" id="PTHR40942:SF4">
    <property type="entry name" value="CYTOCHROME C5"/>
    <property type="match status" value="1"/>
</dbReference>
<comment type="catalytic activity">
    <reaction evidence="8">
        <text>P(1),P(4)-bis(5'-adenosyl) tetraphosphate + H2O = 2 ADP + 2 H(+)</text>
        <dbReference type="Rhea" id="RHEA:24252"/>
        <dbReference type="ChEBI" id="CHEBI:15377"/>
        <dbReference type="ChEBI" id="CHEBI:15378"/>
        <dbReference type="ChEBI" id="CHEBI:58141"/>
        <dbReference type="ChEBI" id="CHEBI:456216"/>
        <dbReference type="EC" id="3.6.1.41"/>
    </reaction>
</comment>
<evidence type="ECO:0000313" key="11">
    <source>
        <dbReference type="Proteomes" id="UP000194841"/>
    </source>
</evidence>
<dbReference type="Gene3D" id="3.60.21.10">
    <property type="match status" value="1"/>
</dbReference>